<gene>
    <name evidence="2" type="ORF">GW590_06890</name>
</gene>
<dbReference type="Pfam" id="PF08845">
    <property type="entry name" value="SymE_toxin"/>
    <property type="match status" value="1"/>
</dbReference>
<sequence>MKLFLATSLLTLKGRWLEDLGFNTGYPVIVTLEHGRLVIEAELRI</sequence>
<dbReference type="InterPro" id="IPR014944">
    <property type="entry name" value="Toxin_SymE-like"/>
</dbReference>
<comment type="caution">
    <text evidence="2">The sequence shown here is derived from an EMBL/GenBank/DDBJ whole genome shotgun (WGS) entry which is preliminary data.</text>
</comment>
<evidence type="ECO:0000313" key="3">
    <source>
        <dbReference type="Proteomes" id="UP000585363"/>
    </source>
</evidence>
<evidence type="ECO:0000313" key="2">
    <source>
        <dbReference type="EMBL" id="NMP26591.1"/>
    </source>
</evidence>
<dbReference type="EMBL" id="JAADJU010000003">
    <property type="protein sequence ID" value="NMP26591.1"/>
    <property type="molecule type" value="Genomic_DNA"/>
</dbReference>
<dbReference type="GO" id="GO:0016788">
    <property type="term" value="F:hydrolase activity, acting on ester bonds"/>
    <property type="evidence" value="ECO:0007669"/>
    <property type="project" value="InterPro"/>
</dbReference>
<dbReference type="GO" id="GO:0005737">
    <property type="term" value="C:cytoplasm"/>
    <property type="evidence" value="ECO:0007669"/>
    <property type="project" value="InterPro"/>
</dbReference>
<reference evidence="2 3" key="2">
    <citation type="submission" date="2020-06" db="EMBL/GenBank/DDBJ databases">
        <title>Polyphasic characterization of a Rahnella strain isolated from tree sap.</title>
        <authorList>
            <person name="Kim I.S."/>
        </authorList>
    </citation>
    <scope>NUCLEOTIDE SEQUENCE [LARGE SCALE GENOMIC DNA]</scope>
    <source>
        <strain evidence="2 3">SAP-1</strain>
    </source>
</reference>
<protein>
    <submittedName>
        <fullName evidence="2">Type I toxin-antitoxin system SymE family toxin</fullName>
    </submittedName>
</protein>
<proteinExistence type="predicted"/>
<accession>A0A848MHG3</accession>
<keyword evidence="3" id="KW-1185">Reference proteome</keyword>
<organism evidence="2 3">
    <name type="scientific">Rouxiella aceris</name>
    <dbReference type="NCBI Taxonomy" id="2703884"/>
    <lineage>
        <taxon>Bacteria</taxon>
        <taxon>Pseudomonadati</taxon>
        <taxon>Pseudomonadota</taxon>
        <taxon>Gammaproteobacteria</taxon>
        <taxon>Enterobacterales</taxon>
        <taxon>Yersiniaceae</taxon>
        <taxon>Rouxiella</taxon>
    </lineage>
</organism>
<dbReference type="GO" id="GO:0016070">
    <property type="term" value="P:RNA metabolic process"/>
    <property type="evidence" value="ECO:0007669"/>
    <property type="project" value="InterPro"/>
</dbReference>
<name>A0A848MHG3_9GAMM</name>
<evidence type="ECO:0000259" key="1">
    <source>
        <dbReference type="Pfam" id="PF08845"/>
    </source>
</evidence>
<reference evidence="2 3" key="1">
    <citation type="submission" date="2020-01" db="EMBL/GenBank/DDBJ databases">
        <authorList>
            <person name="Lee S.D."/>
        </authorList>
    </citation>
    <scope>NUCLEOTIDE SEQUENCE [LARGE SCALE GENOMIC DNA]</scope>
    <source>
        <strain evidence="2 3">SAP-1</strain>
    </source>
</reference>
<dbReference type="AlphaFoldDB" id="A0A848MHG3"/>
<feature type="domain" description="Toxin SymE-like" evidence="1">
    <location>
        <begin position="9"/>
        <end position="41"/>
    </location>
</feature>
<dbReference type="Proteomes" id="UP000585363">
    <property type="component" value="Unassembled WGS sequence"/>
</dbReference>
<dbReference type="GO" id="GO:0003723">
    <property type="term" value="F:RNA binding"/>
    <property type="evidence" value="ECO:0007669"/>
    <property type="project" value="InterPro"/>
</dbReference>